<accession>A0A5B7D6C1</accession>
<name>A0A5B7D6C1_PORTR</name>
<evidence type="ECO:0000313" key="2">
    <source>
        <dbReference type="EMBL" id="MPC16821.1"/>
    </source>
</evidence>
<dbReference type="AlphaFoldDB" id="A0A5B7D6C1"/>
<evidence type="ECO:0000256" key="1">
    <source>
        <dbReference type="SAM" id="MobiDB-lite"/>
    </source>
</evidence>
<evidence type="ECO:0000313" key="3">
    <source>
        <dbReference type="Proteomes" id="UP000324222"/>
    </source>
</evidence>
<keyword evidence="3" id="KW-1185">Reference proteome</keyword>
<dbReference type="EMBL" id="VSRR010000540">
    <property type="protein sequence ID" value="MPC16821.1"/>
    <property type="molecule type" value="Genomic_DNA"/>
</dbReference>
<organism evidence="2 3">
    <name type="scientific">Portunus trituberculatus</name>
    <name type="common">Swimming crab</name>
    <name type="synonym">Neptunus trituberculatus</name>
    <dbReference type="NCBI Taxonomy" id="210409"/>
    <lineage>
        <taxon>Eukaryota</taxon>
        <taxon>Metazoa</taxon>
        <taxon>Ecdysozoa</taxon>
        <taxon>Arthropoda</taxon>
        <taxon>Crustacea</taxon>
        <taxon>Multicrustacea</taxon>
        <taxon>Malacostraca</taxon>
        <taxon>Eumalacostraca</taxon>
        <taxon>Eucarida</taxon>
        <taxon>Decapoda</taxon>
        <taxon>Pleocyemata</taxon>
        <taxon>Brachyura</taxon>
        <taxon>Eubrachyura</taxon>
        <taxon>Portunoidea</taxon>
        <taxon>Portunidae</taxon>
        <taxon>Portuninae</taxon>
        <taxon>Portunus</taxon>
    </lineage>
</organism>
<feature type="compositionally biased region" description="Basic and acidic residues" evidence="1">
    <location>
        <begin position="471"/>
        <end position="491"/>
    </location>
</feature>
<feature type="region of interest" description="Disordered" evidence="1">
    <location>
        <begin position="252"/>
        <end position="283"/>
    </location>
</feature>
<dbReference type="OrthoDB" id="10673409at2759"/>
<comment type="caution">
    <text evidence="2">The sequence shown here is derived from an EMBL/GenBank/DDBJ whole genome shotgun (WGS) entry which is preliminary data.</text>
</comment>
<dbReference type="Proteomes" id="UP000324222">
    <property type="component" value="Unassembled WGS sequence"/>
</dbReference>
<gene>
    <name evidence="2" type="ORF">E2C01_009657</name>
</gene>
<proteinExistence type="predicted"/>
<sequence>MEAAVPYYGYYPPLPYDYYYYGRSLVDRVVEGLGNILHPPNPGSISLPKYTMGTSNDEDTWTDGHTDIPSYSFPFPHERKRREETGAHNAMTANQRIASWLEKLEKLDWRVLVSDPSFRDFLKKEVLRSVVPTYGQYDAIIDEAVEAAERLQKQSGGDLQKIAEEVVAEAEVRGLRQERAASLRHLYNVVTQRANGQVHDKGFYGEQGERESSRQYSHIPYNNYYYAPLSTIPMNDMVEIFSALNPGYSADTSSFNDRSSYNQPPKPSGYGQPHTSPKPPPVIERGFTTIVNSFGGLDIDWASVSDLSLIDPTVTRDGDGQSRRPRHMSPHAQQIKGRRFITAFDIWRDAYPLGSIFASPPEPEEDPPIQDHQSDLYGITTLTNYSYSFTSHHSPSTGLFNSPPSMRLNEEKKTKKISENIDQTLAMKNDAERTDSFANRSEVTVLVSAMDLESEGDSNWHRLQEMVEAEMKRKSLNTEEKTSKNTTDIHGEGSSQKRSKRWQDAGQGSFEHYESFILPGNKVLNNQVSLQRWCTGGFECQGAAVRAAFQIMRGHMLALAETRQDCVLRLLCDAAAQAAAEGAVGAMAATLASGLASQFPEVVGGVDMRALLTARNVGLRTTDCSRFQASGCHVAGFKPSRREH</sequence>
<feature type="region of interest" description="Disordered" evidence="1">
    <location>
        <begin position="471"/>
        <end position="504"/>
    </location>
</feature>
<feature type="compositionally biased region" description="Polar residues" evidence="1">
    <location>
        <begin position="252"/>
        <end position="263"/>
    </location>
</feature>
<protein>
    <submittedName>
        <fullName evidence="2">Uncharacterized protein</fullName>
    </submittedName>
</protein>
<reference evidence="2 3" key="1">
    <citation type="submission" date="2019-05" db="EMBL/GenBank/DDBJ databases">
        <title>Another draft genome of Portunus trituberculatus and its Hox gene families provides insights of decapod evolution.</title>
        <authorList>
            <person name="Jeong J.-H."/>
            <person name="Song I."/>
            <person name="Kim S."/>
            <person name="Choi T."/>
            <person name="Kim D."/>
            <person name="Ryu S."/>
            <person name="Kim W."/>
        </authorList>
    </citation>
    <scope>NUCLEOTIDE SEQUENCE [LARGE SCALE GENOMIC DNA]</scope>
    <source>
        <tissue evidence="2">Muscle</tissue>
    </source>
</reference>